<dbReference type="EMBL" id="ATFC01000002">
    <property type="protein sequence ID" value="EPF47660.1"/>
    <property type="molecule type" value="Genomic_DNA"/>
</dbReference>
<accession>S3LD84</accession>
<evidence type="ECO:0000313" key="2">
    <source>
        <dbReference type="Proteomes" id="UP000014605"/>
    </source>
</evidence>
<comment type="caution">
    <text evidence="1">The sequence shown here is derived from an EMBL/GenBank/DDBJ whole genome shotgun (WGS) entry which is preliminary data.</text>
</comment>
<reference evidence="1 2" key="1">
    <citation type="submission" date="2013-04" db="EMBL/GenBank/DDBJ databases">
        <title>The Genome Sequence of Treponema vincentii F0403.</title>
        <authorList>
            <consortium name="The Broad Institute Genomics Platform"/>
            <person name="Earl A."/>
            <person name="Ward D."/>
            <person name="Feldgarden M."/>
            <person name="Gevers D."/>
            <person name="Leonetti C."/>
            <person name="Izard J."/>
            <person name="Walker B."/>
            <person name="Young S."/>
            <person name="Zeng Q."/>
            <person name="Gargeya S."/>
            <person name="Fitzgerald M."/>
            <person name="Haas B."/>
            <person name="Abouelleil A."/>
            <person name="Allen A.W."/>
            <person name="Alvarado L."/>
            <person name="Arachchi H.M."/>
            <person name="Berlin A.M."/>
            <person name="Chapman S.B."/>
            <person name="Gainer-Dewar J."/>
            <person name="Goldberg J."/>
            <person name="Griggs A."/>
            <person name="Gujja S."/>
            <person name="Hansen M."/>
            <person name="Howarth C."/>
            <person name="Imamovic A."/>
            <person name="Ireland A."/>
            <person name="Larimer J."/>
            <person name="McCowan C."/>
            <person name="Murphy C."/>
            <person name="Pearson M."/>
            <person name="Poon T.W."/>
            <person name="Priest M."/>
            <person name="Roberts A."/>
            <person name="Saif S."/>
            <person name="Shea T."/>
            <person name="Sisk P."/>
            <person name="Sykes S."/>
            <person name="Wortman J."/>
            <person name="Nusbaum C."/>
            <person name="Birren B."/>
        </authorList>
    </citation>
    <scope>NUCLEOTIDE SEQUENCE [LARGE SCALE GENOMIC DNA]</scope>
    <source>
        <strain evidence="1 2">F0403</strain>
    </source>
</reference>
<dbReference type="HOGENOM" id="CLU_2959522_0_0_12"/>
<keyword evidence="2" id="KW-1185">Reference proteome</keyword>
<dbReference type="AlphaFoldDB" id="S3LD84"/>
<evidence type="ECO:0000313" key="1">
    <source>
        <dbReference type="EMBL" id="EPF47660.1"/>
    </source>
</evidence>
<dbReference type="Proteomes" id="UP000014605">
    <property type="component" value="Unassembled WGS sequence"/>
</dbReference>
<gene>
    <name evidence="1" type="ORF">HMPREF1222_00562</name>
</gene>
<name>S3LD84_9SPIR</name>
<sequence length="59" mass="6616">MYIHVHVQHGTTAIHGAVEQLHVRVQPLNDEFLQSKNSLLYGTTAIRGGTECAFRARIE</sequence>
<organism evidence="1 2">
    <name type="scientific">Treponema vincentii F0403</name>
    <dbReference type="NCBI Taxonomy" id="1125702"/>
    <lineage>
        <taxon>Bacteria</taxon>
        <taxon>Pseudomonadati</taxon>
        <taxon>Spirochaetota</taxon>
        <taxon>Spirochaetia</taxon>
        <taxon>Spirochaetales</taxon>
        <taxon>Treponemataceae</taxon>
        <taxon>Treponema</taxon>
    </lineage>
</organism>
<proteinExistence type="predicted"/>
<protein>
    <submittedName>
        <fullName evidence="1">Uncharacterized protein</fullName>
    </submittedName>
</protein>